<dbReference type="Proteomes" id="UP000662783">
    <property type="component" value="Chromosome"/>
</dbReference>
<protein>
    <submittedName>
        <fullName evidence="1">Uncharacterized protein</fullName>
    </submittedName>
</protein>
<evidence type="ECO:0000313" key="2">
    <source>
        <dbReference type="Proteomes" id="UP000662783"/>
    </source>
</evidence>
<dbReference type="AlphaFoldDB" id="A0A974WK89"/>
<sequence>MKITPKQKKSFQENLTAKNIKWGEFGVVTISENDDHQEYQRLVHNPTELFFGFYHNEIFQSLYPDIGGWYVEYSPGSNNTPIASHPTVKNWEAVMELFDTWSELLKLEIEAYDFLDKLKEFSRSQSEINNLPTDAEQQFEPSEEIFIKEQLDHFSEKVSKLNLLPEQLSEINLKLDYLNSRIDKKYPRVDWLNIFVGTIISTLSGVGMENLKDPSVIEHLKILFHTITAGRFLK</sequence>
<dbReference type="EMBL" id="CP070608">
    <property type="protein sequence ID" value="QSE98702.1"/>
    <property type="molecule type" value="Genomic_DNA"/>
</dbReference>
<gene>
    <name evidence="1" type="ORF">JR347_06375</name>
</gene>
<evidence type="ECO:0000313" key="1">
    <source>
        <dbReference type="EMBL" id="QSE98702.1"/>
    </source>
</evidence>
<reference evidence="1" key="1">
    <citation type="submission" date="2021-02" db="EMBL/GenBank/DDBJ databases">
        <title>Fulvivirga sp. S481 isolated from sea water.</title>
        <authorList>
            <person name="Bae S.S."/>
            <person name="Baek K."/>
        </authorList>
    </citation>
    <scope>NUCLEOTIDE SEQUENCE</scope>
    <source>
        <strain evidence="1">S481</strain>
    </source>
</reference>
<accession>A0A974WK89</accession>
<keyword evidence="2" id="KW-1185">Reference proteome</keyword>
<organism evidence="1 2">
    <name type="scientific">Fulvivirga lutea</name>
    <dbReference type="NCBI Taxonomy" id="2810512"/>
    <lineage>
        <taxon>Bacteria</taxon>
        <taxon>Pseudomonadati</taxon>
        <taxon>Bacteroidota</taxon>
        <taxon>Cytophagia</taxon>
        <taxon>Cytophagales</taxon>
        <taxon>Fulvivirgaceae</taxon>
        <taxon>Fulvivirga</taxon>
    </lineage>
</organism>
<proteinExistence type="predicted"/>
<name>A0A974WK89_9BACT</name>
<dbReference type="RefSeq" id="WP_205723216.1">
    <property type="nucleotide sequence ID" value="NZ_CP070608.1"/>
</dbReference>
<dbReference type="KEGG" id="fuv:JR347_06375"/>